<dbReference type="PANTHER" id="PTHR31299:SF0">
    <property type="entry name" value="ESTERASE, PUTATIVE (AFU_ORTHOLOGUE AFUA_1G05850)-RELATED"/>
    <property type="match status" value="1"/>
</dbReference>
<dbReference type="SUPFAM" id="SSF53335">
    <property type="entry name" value="S-adenosyl-L-methionine-dependent methyltransferases"/>
    <property type="match status" value="1"/>
</dbReference>
<accession>A0A512DID1</accession>
<dbReference type="NCBIfam" id="TIGR00080">
    <property type="entry name" value="pimt"/>
    <property type="match status" value="1"/>
</dbReference>
<keyword evidence="5 7" id="KW-0808">Transferase</keyword>
<dbReference type="HAMAP" id="MF_00090">
    <property type="entry name" value="PIMT"/>
    <property type="match status" value="1"/>
</dbReference>
<name>A0A512DID1_9PROT</name>
<organism evidence="8 9">
    <name type="scientific">Skermanella aerolata</name>
    <dbReference type="NCBI Taxonomy" id="393310"/>
    <lineage>
        <taxon>Bacteria</taxon>
        <taxon>Pseudomonadati</taxon>
        <taxon>Pseudomonadota</taxon>
        <taxon>Alphaproteobacteria</taxon>
        <taxon>Rhodospirillales</taxon>
        <taxon>Azospirillaceae</taxon>
        <taxon>Skermanella</taxon>
    </lineage>
</organism>
<dbReference type="GO" id="GO:0004719">
    <property type="term" value="F:protein-L-isoaspartate (D-aspartate) O-methyltransferase activity"/>
    <property type="evidence" value="ECO:0007669"/>
    <property type="project" value="UniProtKB-UniRule"/>
</dbReference>
<keyword evidence="9" id="KW-1185">Reference proteome</keyword>
<evidence type="ECO:0000256" key="4">
    <source>
        <dbReference type="ARBA" id="ARBA00022603"/>
    </source>
</evidence>
<dbReference type="GO" id="GO:0030091">
    <property type="term" value="P:protein repair"/>
    <property type="evidence" value="ECO:0007669"/>
    <property type="project" value="UniProtKB-UniRule"/>
</dbReference>
<dbReference type="FunFam" id="3.40.50.150:FF:000010">
    <property type="entry name" value="Protein-L-isoaspartate O-methyltransferase"/>
    <property type="match status" value="1"/>
</dbReference>
<dbReference type="OrthoDB" id="9810066at2"/>
<gene>
    <name evidence="7" type="primary">pcm</name>
    <name evidence="8" type="ORF">SAE02_03640</name>
</gene>
<dbReference type="PANTHER" id="PTHR31299">
    <property type="entry name" value="ESTERASE, PUTATIVE (AFU_ORTHOLOGUE AFUA_1G05850)-RELATED"/>
    <property type="match status" value="1"/>
</dbReference>
<reference evidence="8 9" key="1">
    <citation type="submission" date="2019-07" db="EMBL/GenBank/DDBJ databases">
        <title>Whole genome shotgun sequence of Skermanella aerolata NBRC 106429.</title>
        <authorList>
            <person name="Hosoyama A."/>
            <person name="Uohara A."/>
            <person name="Ohji S."/>
            <person name="Ichikawa N."/>
        </authorList>
    </citation>
    <scope>NUCLEOTIDE SEQUENCE [LARGE SCALE GENOMIC DNA]</scope>
    <source>
        <strain evidence="8 9">NBRC 106429</strain>
    </source>
</reference>
<dbReference type="RefSeq" id="WP_044425619.1">
    <property type="nucleotide sequence ID" value="NZ_BJYZ01000002.1"/>
</dbReference>
<dbReference type="Proteomes" id="UP000321523">
    <property type="component" value="Unassembled WGS sequence"/>
</dbReference>
<feature type="active site" evidence="7">
    <location>
        <position position="64"/>
    </location>
</feature>
<dbReference type="EMBL" id="BJYZ01000002">
    <property type="protein sequence ID" value="GEO36216.1"/>
    <property type="molecule type" value="Genomic_DNA"/>
</dbReference>
<evidence type="ECO:0000256" key="3">
    <source>
        <dbReference type="ARBA" id="ARBA00022490"/>
    </source>
</evidence>
<dbReference type="GO" id="GO:0032259">
    <property type="term" value="P:methylation"/>
    <property type="evidence" value="ECO:0007669"/>
    <property type="project" value="UniProtKB-KW"/>
</dbReference>
<evidence type="ECO:0000313" key="8">
    <source>
        <dbReference type="EMBL" id="GEO36216.1"/>
    </source>
</evidence>
<dbReference type="NCBIfam" id="NF001453">
    <property type="entry name" value="PRK00312.1"/>
    <property type="match status" value="1"/>
</dbReference>
<dbReference type="CDD" id="cd14728">
    <property type="entry name" value="Ere-like"/>
    <property type="match status" value="1"/>
</dbReference>
<comment type="function">
    <text evidence="7">Catalyzes the methyl esterification of L-isoaspartyl residues in peptides and proteins that result from spontaneous decomposition of normal L-aspartyl and L-asparaginyl residues. It plays a role in the repair and/or degradation of damaged proteins.</text>
</comment>
<dbReference type="InterPro" id="IPR029063">
    <property type="entry name" value="SAM-dependent_MTases_sf"/>
</dbReference>
<evidence type="ECO:0000256" key="7">
    <source>
        <dbReference type="HAMAP-Rule" id="MF_00090"/>
    </source>
</evidence>
<dbReference type="Gene3D" id="3.30.1870.10">
    <property type="entry name" value="EreA-like, domain 2"/>
    <property type="match status" value="1"/>
</dbReference>
<dbReference type="Pfam" id="PF05139">
    <property type="entry name" value="Erythro_esteras"/>
    <property type="match status" value="1"/>
</dbReference>
<sequence>MASTDFAENRRRMVDRDIAGRGITDGGVLAAMGKVPREAFVPDGLLEYAYDDSPLPIGGGQTISQPYIVAMMMQLAGVKAGDRVLEIGTGSGYSAAVLAELGCKVFTMDRHAALVRSAAMRLRRLGYKGIGLKSGDGTLGWPEESPFDAVIVTAGGPGIPDTLSRQLKPGGRLVIPVGEQERFQRLMVRQRTGEDSFDDEDLGSVAFVPLIGTHGWKTKETGAVGIVDLIRQAAEPLPDLDDPRFGEMFDRIADKRVVLLGESSHGTSEFYRARGKITERLISRHGFTIVAVEADWPDAAHVDRFIRHRPPGSPDEPAFSCFPTWMWRNVEVEGFIDWLRRHNGTIPDRQDRVGFYGLDLYNLRSSIAAVLEYLDRIDPETAGMARERYGCLSPWQRDPTSYGEAALEAGFKACEKAVVGVLQDLLKKRLAYLNQDEAEWLDVQQNARLIAAAEEYYRTLYYGSTSSWNLRDRHMFETLQSILAARGPRSKAVVWAHNSHIGDASATEMGRYGELNIGQLCREAFGEDVALVGFGTDRGTVAAASGWDGPVEVKQVRPSIDGSYERLCAEAGIPEFLLDLTLDRDGALITGLKRQRLERAIGVIYRPENERQSHYFHANLPDQFDHWVWFAETTAVTPLAGAERRDQAETWPSGL</sequence>
<comment type="subcellular location">
    <subcellularLocation>
        <location evidence="1 7">Cytoplasm</location>
    </subcellularLocation>
</comment>
<dbReference type="Gene3D" id="3.40.50.150">
    <property type="entry name" value="Vaccinia Virus protein VP39"/>
    <property type="match status" value="1"/>
</dbReference>
<dbReference type="InterPro" id="IPR007815">
    <property type="entry name" value="Emycin_Estase"/>
</dbReference>
<evidence type="ECO:0000256" key="5">
    <source>
        <dbReference type="ARBA" id="ARBA00022679"/>
    </source>
</evidence>
<dbReference type="InterPro" id="IPR000682">
    <property type="entry name" value="PCMT"/>
</dbReference>
<keyword evidence="4 7" id="KW-0489">Methyltransferase</keyword>
<dbReference type="AlphaFoldDB" id="A0A512DID1"/>
<evidence type="ECO:0000313" key="9">
    <source>
        <dbReference type="Proteomes" id="UP000321523"/>
    </source>
</evidence>
<keyword evidence="6 7" id="KW-0949">S-adenosyl-L-methionine</keyword>
<comment type="caution">
    <text evidence="8">The sequence shown here is derived from an EMBL/GenBank/DDBJ whole genome shotgun (WGS) entry which is preliminary data.</text>
</comment>
<dbReference type="Gene3D" id="3.40.1660.10">
    <property type="entry name" value="EreA-like (biosynthetic domain)"/>
    <property type="match status" value="1"/>
</dbReference>
<dbReference type="Gene3D" id="1.20.1440.30">
    <property type="entry name" value="Biosynthetic Protein domain"/>
    <property type="match status" value="1"/>
</dbReference>
<dbReference type="SUPFAM" id="SSF159501">
    <property type="entry name" value="EreA/ChaN-like"/>
    <property type="match status" value="1"/>
</dbReference>
<comment type="catalytic activity">
    <reaction evidence="7">
        <text>[protein]-L-isoaspartate + S-adenosyl-L-methionine = [protein]-L-isoaspartate alpha-methyl ester + S-adenosyl-L-homocysteine</text>
        <dbReference type="Rhea" id="RHEA:12705"/>
        <dbReference type="Rhea" id="RHEA-COMP:12143"/>
        <dbReference type="Rhea" id="RHEA-COMP:12144"/>
        <dbReference type="ChEBI" id="CHEBI:57856"/>
        <dbReference type="ChEBI" id="CHEBI:59789"/>
        <dbReference type="ChEBI" id="CHEBI:90596"/>
        <dbReference type="ChEBI" id="CHEBI:90598"/>
        <dbReference type="EC" id="2.1.1.77"/>
    </reaction>
</comment>
<evidence type="ECO:0000256" key="6">
    <source>
        <dbReference type="ARBA" id="ARBA00022691"/>
    </source>
</evidence>
<keyword evidence="3 7" id="KW-0963">Cytoplasm</keyword>
<dbReference type="GO" id="GO:0046677">
    <property type="term" value="P:response to antibiotic"/>
    <property type="evidence" value="ECO:0007669"/>
    <property type="project" value="InterPro"/>
</dbReference>
<proteinExistence type="inferred from homology"/>
<dbReference type="GO" id="GO:0005737">
    <property type="term" value="C:cytoplasm"/>
    <property type="evidence" value="ECO:0007669"/>
    <property type="project" value="UniProtKB-SubCell"/>
</dbReference>
<comment type="similarity">
    <text evidence="2 7">Belongs to the methyltransferase superfamily. L-isoaspartyl/D-aspartyl protein methyltransferase family.</text>
</comment>
<dbReference type="Pfam" id="PF01135">
    <property type="entry name" value="PCMT"/>
    <property type="match status" value="1"/>
</dbReference>
<dbReference type="EC" id="2.1.1.77" evidence="7"/>
<protein>
    <recommendedName>
        <fullName evidence="7">Protein-L-isoaspartate O-methyltransferase</fullName>
        <ecNumber evidence="7">2.1.1.77</ecNumber>
    </recommendedName>
    <alternativeName>
        <fullName evidence="7">L-isoaspartyl protein carboxyl methyltransferase</fullName>
    </alternativeName>
    <alternativeName>
        <fullName evidence="7">Protein L-isoaspartyl methyltransferase</fullName>
    </alternativeName>
    <alternativeName>
        <fullName evidence="7">Protein-beta-aspartate methyltransferase</fullName>
        <shortName evidence="7">PIMT</shortName>
    </alternativeName>
</protein>
<dbReference type="InterPro" id="IPR052036">
    <property type="entry name" value="Hydrolase/PRTase-associated"/>
</dbReference>
<evidence type="ECO:0000256" key="2">
    <source>
        <dbReference type="ARBA" id="ARBA00005369"/>
    </source>
</evidence>
<evidence type="ECO:0000256" key="1">
    <source>
        <dbReference type="ARBA" id="ARBA00004496"/>
    </source>
</evidence>